<dbReference type="RefSeq" id="XP_031911827.1">
    <property type="nucleotide sequence ID" value="XM_032060316.1"/>
</dbReference>
<protein>
    <submittedName>
        <fullName evidence="2">Uncharacterized protein</fullName>
    </submittedName>
</protein>
<keyword evidence="3" id="KW-1185">Reference proteome</keyword>
<feature type="compositionally biased region" description="Low complexity" evidence="1">
    <location>
        <begin position="71"/>
        <end position="86"/>
    </location>
</feature>
<feature type="compositionally biased region" description="Polar residues" evidence="1">
    <location>
        <begin position="217"/>
        <end position="235"/>
    </location>
</feature>
<feature type="compositionally biased region" description="Low complexity" evidence="1">
    <location>
        <begin position="107"/>
        <end position="121"/>
    </location>
</feature>
<dbReference type="GeneID" id="43644526"/>
<organism evidence="2 3">
    <name type="scientific">Aspergillus pseudotamarii</name>
    <dbReference type="NCBI Taxonomy" id="132259"/>
    <lineage>
        <taxon>Eukaryota</taxon>
        <taxon>Fungi</taxon>
        <taxon>Dikarya</taxon>
        <taxon>Ascomycota</taxon>
        <taxon>Pezizomycotina</taxon>
        <taxon>Eurotiomycetes</taxon>
        <taxon>Eurotiomycetidae</taxon>
        <taxon>Eurotiales</taxon>
        <taxon>Aspergillaceae</taxon>
        <taxon>Aspergillus</taxon>
        <taxon>Aspergillus subgen. Circumdati</taxon>
    </lineage>
</organism>
<accession>A0A5N6SRI1</accession>
<sequence length="261" mass="28469">MFAALPPMQQQFNFSQCATAPAPPSPLSPRSSPARPMASLSSSPFHFSPAPENQTNTPVAPRTKSESIFFGSPVSPSPSKGVGTSSRSKTSPTYAQRYASTISNPLNNASKNGAASSSPSARETRRNVFLNRIKQGRDDARFANRGEQLVLMEHAAEQKKWGESMRRRTDGILQGYLRDLEESVDDMLDEADIQALDEYLSQEQAMEMELLENVDMQTPSGQVAGNASQDAGSSFSDDEYEDIFMDLADHTALSQDMDMSG</sequence>
<feature type="compositionally biased region" description="Polar residues" evidence="1">
    <location>
        <begin position="87"/>
        <end position="106"/>
    </location>
</feature>
<evidence type="ECO:0000313" key="3">
    <source>
        <dbReference type="Proteomes" id="UP000325672"/>
    </source>
</evidence>
<reference evidence="2 3" key="1">
    <citation type="submission" date="2019-04" db="EMBL/GenBank/DDBJ databases">
        <title>Friends and foes A comparative genomics study of 23 Aspergillus species from section Flavi.</title>
        <authorList>
            <consortium name="DOE Joint Genome Institute"/>
            <person name="Kjaerbolling I."/>
            <person name="Vesth T."/>
            <person name="Frisvad J.C."/>
            <person name="Nybo J.L."/>
            <person name="Theobald S."/>
            <person name="Kildgaard S."/>
            <person name="Isbrandt T."/>
            <person name="Kuo A."/>
            <person name="Sato A."/>
            <person name="Lyhne E.K."/>
            <person name="Kogle M.E."/>
            <person name="Wiebenga A."/>
            <person name="Kun R.S."/>
            <person name="Lubbers R.J."/>
            <person name="Makela M.R."/>
            <person name="Barry K."/>
            <person name="Chovatia M."/>
            <person name="Clum A."/>
            <person name="Daum C."/>
            <person name="Haridas S."/>
            <person name="He G."/>
            <person name="LaButti K."/>
            <person name="Lipzen A."/>
            <person name="Mondo S."/>
            <person name="Riley R."/>
            <person name="Salamov A."/>
            <person name="Simmons B.A."/>
            <person name="Magnuson J.K."/>
            <person name="Henrissat B."/>
            <person name="Mortensen U.H."/>
            <person name="Larsen T.O."/>
            <person name="Devries R.P."/>
            <person name="Grigoriev I.V."/>
            <person name="Machida M."/>
            <person name="Baker S.E."/>
            <person name="Andersen M.R."/>
        </authorList>
    </citation>
    <scope>NUCLEOTIDE SEQUENCE [LARGE SCALE GENOMIC DNA]</scope>
    <source>
        <strain evidence="2 3">CBS 117625</strain>
    </source>
</reference>
<feature type="region of interest" description="Disordered" evidence="1">
    <location>
        <begin position="14"/>
        <end position="126"/>
    </location>
</feature>
<dbReference type="EMBL" id="ML743590">
    <property type="protein sequence ID" value="KAE8135764.1"/>
    <property type="molecule type" value="Genomic_DNA"/>
</dbReference>
<dbReference type="AlphaFoldDB" id="A0A5N6SRI1"/>
<feature type="compositionally biased region" description="Low complexity" evidence="1">
    <location>
        <begin position="28"/>
        <end position="44"/>
    </location>
</feature>
<dbReference type="OrthoDB" id="5279705at2759"/>
<evidence type="ECO:0000313" key="2">
    <source>
        <dbReference type="EMBL" id="KAE8135764.1"/>
    </source>
</evidence>
<gene>
    <name evidence="2" type="ORF">BDV38DRAFT_284641</name>
</gene>
<evidence type="ECO:0000256" key="1">
    <source>
        <dbReference type="SAM" id="MobiDB-lite"/>
    </source>
</evidence>
<proteinExistence type="predicted"/>
<feature type="region of interest" description="Disordered" evidence="1">
    <location>
        <begin position="217"/>
        <end position="239"/>
    </location>
</feature>
<name>A0A5N6SRI1_ASPPS</name>
<dbReference type="Proteomes" id="UP000325672">
    <property type="component" value="Unassembled WGS sequence"/>
</dbReference>